<dbReference type="InterPro" id="IPR036390">
    <property type="entry name" value="WH_DNA-bd_sf"/>
</dbReference>
<evidence type="ECO:0000313" key="2">
    <source>
        <dbReference type="EMBL" id="NMH77230.1"/>
    </source>
</evidence>
<sequence>MARVKVTEKQFDTVPLRNIRVPKAEFVAVWRAAEQHSAEEAERRRTDWYAVGVLLTCRWLTGAIVPSYDGRRRMPLSPVAYRESITYEELIEAEYLAAQRIEQRDCGIATAQPGWPDAIRATLGSGRPEASPAPRIVMQSAVDGSPYRMVATDLPGAIRCGALLPGDHLPTVRSLSERYGVSEGTGTPGHGVAQSGGRDLGVARGRRAVVAEPKGLLSGDGYRHRFDDEGAQREPVG</sequence>
<dbReference type="RefSeq" id="WP_169395300.1">
    <property type="nucleotide sequence ID" value="NZ_BAAAJH010000001.1"/>
</dbReference>
<dbReference type="EMBL" id="JAAXKY010000020">
    <property type="protein sequence ID" value="NMH77230.1"/>
    <property type="molecule type" value="Genomic_DNA"/>
</dbReference>
<reference evidence="2 3" key="1">
    <citation type="submission" date="2020-04" db="EMBL/GenBank/DDBJ databases">
        <authorList>
            <person name="Klaysubun C."/>
            <person name="Duangmal K."/>
            <person name="Lipun K."/>
        </authorList>
    </citation>
    <scope>NUCLEOTIDE SEQUENCE [LARGE SCALE GENOMIC DNA]</scope>
    <source>
        <strain evidence="2 3">JCM 11839</strain>
    </source>
</reference>
<feature type="region of interest" description="Disordered" evidence="1">
    <location>
        <begin position="179"/>
        <end position="199"/>
    </location>
</feature>
<gene>
    <name evidence="2" type="ORF">HF577_09010</name>
</gene>
<name>A0ABX1RCQ7_9PSEU</name>
<proteinExistence type="predicted"/>
<dbReference type="Gene3D" id="1.10.10.10">
    <property type="entry name" value="Winged helix-like DNA-binding domain superfamily/Winged helix DNA-binding domain"/>
    <property type="match status" value="1"/>
</dbReference>
<dbReference type="SUPFAM" id="SSF46785">
    <property type="entry name" value="Winged helix' DNA-binding domain"/>
    <property type="match status" value="1"/>
</dbReference>
<keyword evidence="3" id="KW-1185">Reference proteome</keyword>
<accession>A0ABX1RCQ7</accession>
<dbReference type="Proteomes" id="UP001296706">
    <property type="component" value="Unassembled WGS sequence"/>
</dbReference>
<comment type="caution">
    <text evidence="2">The sequence shown here is derived from an EMBL/GenBank/DDBJ whole genome shotgun (WGS) entry which is preliminary data.</text>
</comment>
<organism evidence="2 3">
    <name type="scientific">Pseudonocardia xinjiangensis</name>
    <dbReference type="NCBI Taxonomy" id="75289"/>
    <lineage>
        <taxon>Bacteria</taxon>
        <taxon>Bacillati</taxon>
        <taxon>Actinomycetota</taxon>
        <taxon>Actinomycetes</taxon>
        <taxon>Pseudonocardiales</taxon>
        <taxon>Pseudonocardiaceae</taxon>
        <taxon>Pseudonocardia</taxon>
    </lineage>
</organism>
<evidence type="ECO:0000313" key="3">
    <source>
        <dbReference type="Proteomes" id="UP001296706"/>
    </source>
</evidence>
<feature type="region of interest" description="Disordered" evidence="1">
    <location>
        <begin position="217"/>
        <end position="237"/>
    </location>
</feature>
<dbReference type="InterPro" id="IPR036388">
    <property type="entry name" value="WH-like_DNA-bd_sf"/>
</dbReference>
<evidence type="ECO:0000256" key="1">
    <source>
        <dbReference type="SAM" id="MobiDB-lite"/>
    </source>
</evidence>
<feature type="compositionally biased region" description="Basic and acidic residues" evidence="1">
    <location>
        <begin position="221"/>
        <end position="237"/>
    </location>
</feature>
<protein>
    <submittedName>
        <fullName evidence="2">GntR family transcriptional regulator</fullName>
    </submittedName>
</protein>